<evidence type="ECO:0000313" key="1">
    <source>
        <dbReference type="EMBL" id="GLW90277.1"/>
    </source>
</evidence>
<accession>A0A9W6QKJ9</accession>
<evidence type="ECO:0000313" key="2">
    <source>
        <dbReference type="Proteomes" id="UP001165042"/>
    </source>
</evidence>
<proteinExistence type="predicted"/>
<protein>
    <submittedName>
        <fullName evidence="1">Uncharacterized protein</fullName>
    </submittedName>
</protein>
<keyword evidence="2" id="KW-1185">Reference proteome</keyword>
<sequence>MTTPLKVITWVAIRDTCEMTATLHPTEDQIDFLIGPTTDAFEFGFDRPSLRRFIDLAQTSLATLDAGQANSSAQSSVAQS</sequence>
<dbReference type="EMBL" id="BSSD01000001">
    <property type="protein sequence ID" value="GLW90277.1"/>
    <property type="molecule type" value="Genomic_DNA"/>
</dbReference>
<dbReference type="Proteomes" id="UP001165042">
    <property type="component" value="Unassembled WGS sequence"/>
</dbReference>
<comment type="caution">
    <text evidence="1">The sequence shown here is derived from an EMBL/GenBank/DDBJ whole genome shotgun (WGS) entry which is preliminary data.</text>
</comment>
<gene>
    <name evidence="1" type="ORF">Aglo03_10930</name>
</gene>
<name>A0A9W6QKJ9_9PSEU</name>
<dbReference type="AlphaFoldDB" id="A0A9W6QKJ9"/>
<reference evidence="1" key="1">
    <citation type="submission" date="2023-02" db="EMBL/GenBank/DDBJ databases">
        <title>Actinokineospora globicatena NBRC 15670.</title>
        <authorList>
            <person name="Ichikawa N."/>
            <person name="Sato H."/>
            <person name="Tonouchi N."/>
        </authorList>
    </citation>
    <scope>NUCLEOTIDE SEQUENCE</scope>
    <source>
        <strain evidence="1">NBRC 15670</strain>
    </source>
</reference>
<dbReference type="RefSeq" id="WP_285608138.1">
    <property type="nucleotide sequence ID" value="NZ_BSSD01000001.1"/>
</dbReference>
<organism evidence="1 2">
    <name type="scientific">Actinokineospora globicatena</name>
    <dbReference type="NCBI Taxonomy" id="103729"/>
    <lineage>
        <taxon>Bacteria</taxon>
        <taxon>Bacillati</taxon>
        <taxon>Actinomycetota</taxon>
        <taxon>Actinomycetes</taxon>
        <taxon>Pseudonocardiales</taxon>
        <taxon>Pseudonocardiaceae</taxon>
        <taxon>Actinokineospora</taxon>
    </lineage>
</organism>